<name>A0A6A7AIA8_9PLEO</name>
<keyword evidence="2" id="KW-1185">Reference proteome</keyword>
<sequence length="209" mass="24033">MRPSLMAVQDAPRNATFWNMRRRFWKAPTEINRVRILPLRSGTRQINLGDVPLPIRRFFGLQGSRTFSTSPQPLFPCPKEISAVTSNDCRYLTHEVSLCTLSACHRPHPLASELTNMSQKGDCSSKATHWKDDLHALNRVMDALRFLELFSRPYNKSRNRGRLEARSIFHHIQNPIERFALLVPLPNMNPESPQRFSIPFGIIQEQGNS</sequence>
<evidence type="ECO:0000313" key="2">
    <source>
        <dbReference type="Proteomes" id="UP000799424"/>
    </source>
</evidence>
<dbReference type="Proteomes" id="UP000799424">
    <property type="component" value="Unassembled WGS sequence"/>
</dbReference>
<organism evidence="1 2">
    <name type="scientific">Ophiobolus disseminans</name>
    <dbReference type="NCBI Taxonomy" id="1469910"/>
    <lineage>
        <taxon>Eukaryota</taxon>
        <taxon>Fungi</taxon>
        <taxon>Dikarya</taxon>
        <taxon>Ascomycota</taxon>
        <taxon>Pezizomycotina</taxon>
        <taxon>Dothideomycetes</taxon>
        <taxon>Pleosporomycetidae</taxon>
        <taxon>Pleosporales</taxon>
        <taxon>Pleosporineae</taxon>
        <taxon>Phaeosphaeriaceae</taxon>
        <taxon>Ophiobolus</taxon>
    </lineage>
</organism>
<evidence type="ECO:0000313" key="1">
    <source>
        <dbReference type="EMBL" id="KAF2833042.1"/>
    </source>
</evidence>
<dbReference type="AlphaFoldDB" id="A0A6A7AIA8"/>
<dbReference type="EMBL" id="MU006216">
    <property type="protein sequence ID" value="KAF2833042.1"/>
    <property type="molecule type" value="Genomic_DNA"/>
</dbReference>
<protein>
    <submittedName>
        <fullName evidence="1">Uncharacterized protein</fullName>
    </submittedName>
</protein>
<proteinExistence type="predicted"/>
<reference evidence="1" key="1">
    <citation type="journal article" date="2020" name="Stud. Mycol.">
        <title>101 Dothideomycetes genomes: a test case for predicting lifestyles and emergence of pathogens.</title>
        <authorList>
            <person name="Haridas S."/>
            <person name="Albert R."/>
            <person name="Binder M."/>
            <person name="Bloem J."/>
            <person name="Labutti K."/>
            <person name="Salamov A."/>
            <person name="Andreopoulos B."/>
            <person name="Baker S."/>
            <person name="Barry K."/>
            <person name="Bills G."/>
            <person name="Bluhm B."/>
            <person name="Cannon C."/>
            <person name="Castanera R."/>
            <person name="Culley D."/>
            <person name="Daum C."/>
            <person name="Ezra D."/>
            <person name="Gonzalez J."/>
            <person name="Henrissat B."/>
            <person name="Kuo A."/>
            <person name="Liang C."/>
            <person name="Lipzen A."/>
            <person name="Lutzoni F."/>
            <person name="Magnuson J."/>
            <person name="Mondo S."/>
            <person name="Nolan M."/>
            <person name="Ohm R."/>
            <person name="Pangilinan J."/>
            <person name="Park H.-J."/>
            <person name="Ramirez L."/>
            <person name="Alfaro M."/>
            <person name="Sun H."/>
            <person name="Tritt A."/>
            <person name="Yoshinaga Y."/>
            <person name="Zwiers L.-H."/>
            <person name="Turgeon B."/>
            <person name="Goodwin S."/>
            <person name="Spatafora J."/>
            <person name="Crous P."/>
            <person name="Grigoriev I."/>
        </authorList>
    </citation>
    <scope>NUCLEOTIDE SEQUENCE</scope>
    <source>
        <strain evidence="1">CBS 113818</strain>
    </source>
</reference>
<gene>
    <name evidence="1" type="ORF">CC86DRAFT_4091</name>
</gene>
<accession>A0A6A7AIA8</accession>